<accession>A0A8S1WE27</accession>
<evidence type="ECO:0000313" key="1">
    <source>
        <dbReference type="EMBL" id="CAD8187423.1"/>
    </source>
</evidence>
<dbReference type="EMBL" id="CAJJDO010000089">
    <property type="protein sequence ID" value="CAD8187423.1"/>
    <property type="molecule type" value="Genomic_DNA"/>
</dbReference>
<sequence length="69" mass="8074">MRLVLVATIPMNNSRSSQRMLHSIHMKPEINHFDRKILLSLEVMTSKGIITQLNFQYIKYCISIIIVLM</sequence>
<comment type="caution">
    <text evidence="1">The sequence shown here is derived from an EMBL/GenBank/DDBJ whole genome shotgun (WGS) entry which is preliminary data.</text>
</comment>
<reference evidence="1" key="1">
    <citation type="submission" date="2021-01" db="EMBL/GenBank/DDBJ databases">
        <authorList>
            <consortium name="Genoscope - CEA"/>
            <person name="William W."/>
        </authorList>
    </citation>
    <scope>NUCLEOTIDE SEQUENCE</scope>
</reference>
<proteinExistence type="predicted"/>
<gene>
    <name evidence="1" type="ORF">PPENT_87.1.T0890069</name>
</gene>
<protein>
    <submittedName>
        <fullName evidence="1">Uncharacterized protein</fullName>
    </submittedName>
</protein>
<evidence type="ECO:0000313" key="2">
    <source>
        <dbReference type="Proteomes" id="UP000689195"/>
    </source>
</evidence>
<organism evidence="1 2">
    <name type="scientific">Paramecium pentaurelia</name>
    <dbReference type="NCBI Taxonomy" id="43138"/>
    <lineage>
        <taxon>Eukaryota</taxon>
        <taxon>Sar</taxon>
        <taxon>Alveolata</taxon>
        <taxon>Ciliophora</taxon>
        <taxon>Intramacronucleata</taxon>
        <taxon>Oligohymenophorea</taxon>
        <taxon>Peniculida</taxon>
        <taxon>Parameciidae</taxon>
        <taxon>Paramecium</taxon>
    </lineage>
</organism>
<name>A0A8S1WE27_9CILI</name>
<dbReference type="AlphaFoldDB" id="A0A8S1WE27"/>
<keyword evidence="2" id="KW-1185">Reference proteome</keyword>
<dbReference type="Proteomes" id="UP000689195">
    <property type="component" value="Unassembled WGS sequence"/>
</dbReference>